<dbReference type="AlphaFoldDB" id="A0A6A4ZC12"/>
<dbReference type="InterPro" id="IPR002110">
    <property type="entry name" value="Ankyrin_rpt"/>
</dbReference>
<organism evidence="1">
    <name type="scientific">Aphanomyces stellatus</name>
    <dbReference type="NCBI Taxonomy" id="120398"/>
    <lineage>
        <taxon>Eukaryota</taxon>
        <taxon>Sar</taxon>
        <taxon>Stramenopiles</taxon>
        <taxon>Oomycota</taxon>
        <taxon>Saprolegniomycetes</taxon>
        <taxon>Saprolegniales</taxon>
        <taxon>Verrucalvaceae</taxon>
        <taxon>Aphanomyces</taxon>
    </lineage>
</organism>
<gene>
    <name evidence="1" type="ORF">As57867_006197</name>
</gene>
<dbReference type="SUPFAM" id="SSF48403">
    <property type="entry name" value="Ankyrin repeat"/>
    <property type="match status" value="1"/>
</dbReference>
<proteinExistence type="predicted"/>
<dbReference type="InterPro" id="IPR036770">
    <property type="entry name" value="Ankyrin_rpt-contain_sf"/>
</dbReference>
<dbReference type="Gene3D" id="1.25.40.20">
    <property type="entry name" value="Ankyrin repeat-containing domain"/>
    <property type="match status" value="1"/>
</dbReference>
<accession>A0A6A4ZC12</accession>
<dbReference type="Pfam" id="PF00023">
    <property type="entry name" value="Ank"/>
    <property type="match status" value="1"/>
</dbReference>
<evidence type="ECO:0008006" key="2">
    <source>
        <dbReference type="Google" id="ProtNLM"/>
    </source>
</evidence>
<feature type="non-terminal residue" evidence="1">
    <location>
        <position position="100"/>
    </location>
</feature>
<reference evidence="1" key="1">
    <citation type="submission" date="2019-06" db="EMBL/GenBank/DDBJ databases">
        <title>Genomics analysis of Aphanomyces spp. identifies a new class of oomycete effector associated with host adaptation.</title>
        <authorList>
            <person name="Gaulin E."/>
        </authorList>
    </citation>
    <scope>NUCLEOTIDE SEQUENCE</scope>
    <source>
        <strain evidence="1">CBS 578.67</strain>
    </source>
</reference>
<evidence type="ECO:0000313" key="1">
    <source>
        <dbReference type="EMBL" id="KAF0708792.1"/>
    </source>
</evidence>
<name>A0A6A4ZC12_9STRA</name>
<dbReference type="EMBL" id="VJMH01002434">
    <property type="protein sequence ID" value="KAF0708792.1"/>
    <property type="molecule type" value="Genomic_DNA"/>
</dbReference>
<comment type="caution">
    <text evidence="1">The sequence shown here is derived from an EMBL/GenBank/DDBJ whole genome shotgun (WGS) entry which is preliminary data.</text>
</comment>
<sequence>MSMTTSNDNQTKVILEAIKAGDVARVRDLVGLPGVDVNARGSISIVSNDEDAAEVTPLMAAAALGQVEIVDFLLADPRIQVNYALPVLYVDMQNGLTTNY</sequence>
<protein>
    <recommendedName>
        <fullName evidence="2">Ankyrin repeat domain-containing protein</fullName>
    </recommendedName>
</protein>